<evidence type="ECO:0000313" key="6">
    <source>
        <dbReference type="Proteomes" id="UP000887563"/>
    </source>
</evidence>
<reference evidence="7" key="1">
    <citation type="submission" date="2022-11" db="UniProtKB">
        <authorList>
            <consortium name="WormBaseParasite"/>
        </authorList>
    </citation>
    <scope>IDENTIFICATION</scope>
</reference>
<dbReference type="GO" id="GO:0008970">
    <property type="term" value="F:phospholipase A1 activity"/>
    <property type="evidence" value="ECO:0007669"/>
    <property type="project" value="TreeGrafter"/>
</dbReference>
<organism evidence="6 7">
    <name type="scientific">Meloidogyne incognita</name>
    <name type="common">Southern root-knot nematode worm</name>
    <name type="synonym">Oxyuris incognita</name>
    <dbReference type="NCBI Taxonomy" id="6306"/>
    <lineage>
        <taxon>Eukaryota</taxon>
        <taxon>Metazoa</taxon>
        <taxon>Ecdysozoa</taxon>
        <taxon>Nematoda</taxon>
        <taxon>Chromadorea</taxon>
        <taxon>Rhabditida</taxon>
        <taxon>Tylenchina</taxon>
        <taxon>Tylenchomorpha</taxon>
        <taxon>Tylenchoidea</taxon>
        <taxon>Meloidogynidae</taxon>
        <taxon>Meloidogyninae</taxon>
        <taxon>Meloidogyne</taxon>
        <taxon>Meloidogyne incognita group</taxon>
    </lineage>
</organism>
<keyword evidence="2" id="KW-0808">Transferase</keyword>
<name>A0A914KKN5_MELIC</name>
<sequence length="205" mass="22982">MYIVKKITENMEPNQLKTNWLPAAELILFLERGDLIEISRQSYTHWVVYIGIFDDIHCVAHISTDNHGSTNKKEIGAKLSSRSVASVRSDPFLIVAGVDLSRVNNSLDTHRRPFPPTIVVERALQKLGTGNYNLMHNNCEHFAKWCRYSLRESDQSLFGQAGAFGLTSLIATASLPYSLAATAVSFTILKVGQAVRRNYLMRSII</sequence>
<dbReference type="Gene3D" id="3.90.1720.10">
    <property type="entry name" value="endopeptidase domain like (from Nostoc punctiforme)"/>
    <property type="match status" value="1"/>
</dbReference>
<dbReference type="GO" id="GO:0070292">
    <property type="term" value="P:N-acylphosphatidylethanolamine metabolic process"/>
    <property type="evidence" value="ECO:0007669"/>
    <property type="project" value="TreeGrafter"/>
</dbReference>
<accession>A0A914KKN5</accession>
<dbReference type="PROSITE" id="PS51934">
    <property type="entry name" value="LRAT"/>
    <property type="match status" value="1"/>
</dbReference>
<protein>
    <submittedName>
        <fullName evidence="7">LRAT domain-containing protein</fullName>
    </submittedName>
</protein>
<evidence type="ECO:0000256" key="4">
    <source>
        <dbReference type="ARBA" id="ARBA00023098"/>
    </source>
</evidence>
<dbReference type="GO" id="GO:0004623">
    <property type="term" value="F:phospholipase A2 activity"/>
    <property type="evidence" value="ECO:0007669"/>
    <property type="project" value="TreeGrafter"/>
</dbReference>
<evidence type="ECO:0000256" key="3">
    <source>
        <dbReference type="ARBA" id="ARBA00022801"/>
    </source>
</evidence>
<evidence type="ECO:0000256" key="2">
    <source>
        <dbReference type="ARBA" id="ARBA00022679"/>
    </source>
</evidence>
<evidence type="ECO:0000259" key="5">
    <source>
        <dbReference type="PROSITE" id="PS51934"/>
    </source>
</evidence>
<dbReference type="GO" id="GO:0016410">
    <property type="term" value="F:N-acyltransferase activity"/>
    <property type="evidence" value="ECO:0007669"/>
    <property type="project" value="TreeGrafter"/>
</dbReference>
<dbReference type="WBParaSite" id="Minc3s00019g01242">
    <property type="protein sequence ID" value="Minc3s00019g01242"/>
    <property type="gene ID" value="Minc3s00019g01242"/>
</dbReference>
<dbReference type="Proteomes" id="UP000887563">
    <property type="component" value="Unplaced"/>
</dbReference>
<keyword evidence="3" id="KW-0378">Hydrolase</keyword>
<proteinExistence type="inferred from homology"/>
<keyword evidence="6" id="KW-1185">Reference proteome</keyword>
<comment type="similarity">
    <text evidence="1">Belongs to the H-rev107 family.</text>
</comment>
<dbReference type="PANTHER" id="PTHR13943:SF77">
    <property type="entry name" value="LRAT DOMAIN-CONTAINING PROTEIN"/>
    <property type="match status" value="1"/>
</dbReference>
<dbReference type="InterPro" id="IPR051496">
    <property type="entry name" value="H-rev107_PLA/AT"/>
</dbReference>
<dbReference type="InterPro" id="IPR007053">
    <property type="entry name" value="LRAT_dom"/>
</dbReference>
<dbReference type="GO" id="GO:0005737">
    <property type="term" value="C:cytoplasm"/>
    <property type="evidence" value="ECO:0007669"/>
    <property type="project" value="TreeGrafter"/>
</dbReference>
<evidence type="ECO:0000313" key="7">
    <source>
        <dbReference type="WBParaSite" id="Minc3s00019g01242"/>
    </source>
</evidence>
<feature type="domain" description="LRAT" evidence="5">
    <location>
        <begin position="35"/>
        <end position="155"/>
    </location>
</feature>
<keyword evidence="4" id="KW-0443">Lipid metabolism</keyword>
<evidence type="ECO:0000256" key="1">
    <source>
        <dbReference type="ARBA" id="ARBA00007824"/>
    </source>
</evidence>
<dbReference type="AlphaFoldDB" id="A0A914KKN5"/>
<dbReference type="PANTHER" id="PTHR13943">
    <property type="entry name" value="HRAS-LIKE SUPPRESSOR - RELATED"/>
    <property type="match status" value="1"/>
</dbReference>
<dbReference type="Pfam" id="PF04970">
    <property type="entry name" value="LRAT"/>
    <property type="match status" value="1"/>
</dbReference>